<dbReference type="InterPro" id="IPR000504">
    <property type="entry name" value="RRM_dom"/>
</dbReference>
<keyword evidence="1" id="KW-0694">RNA-binding</keyword>
<dbReference type="EMBL" id="AP025943">
    <property type="protein sequence ID" value="BDL44663.1"/>
    <property type="molecule type" value="Genomic_DNA"/>
</dbReference>
<proteinExistence type="predicted"/>
<dbReference type="InterPro" id="IPR035979">
    <property type="entry name" value="RBD_domain_sf"/>
</dbReference>
<sequence length="112" mass="12258">MNTKLYVGNLSFDATEQDLRDLFGSYGEVTELFMPTDRDSGRPRGFAFVTMDSTDSMGSAIEAVNGTEFQGRALVVNEAKPQENRGGGGGNYRSNNSGGRRGDNGYGRNRRY</sequence>
<dbReference type="Proteomes" id="UP001062263">
    <property type="component" value="Chromosome"/>
</dbReference>
<name>A0ABM7ZIT7_9BACT</name>
<dbReference type="InterPro" id="IPR052462">
    <property type="entry name" value="SLIRP/GR-RBP-like"/>
</dbReference>
<dbReference type="Gene3D" id="3.30.70.330">
    <property type="match status" value="1"/>
</dbReference>
<evidence type="ECO:0000313" key="5">
    <source>
        <dbReference type="Proteomes" id="UP001062263"/>
    </source>
</evidence>
<gene>
    <name evidence="4" type="ORF">Abiwalacus_22370</name>
</gene>
<dbReference type="CDD" id="cd21608">
    <property type="entry name" value="RRM2_NsCP33_like"/>
    <property type="match status" value="1"/>
</dbReference>
<keyword evidence="5" id="KW-1185">Reference proteome</keyword>
<dbReference type="RefSeq" id="WP_215433830.1">
    <property type="nucleotide sequence ID" value="NZ_AP025943.1"/>
</dbReference>
<dbReference type="PANTHER" id="PTHR48027">
    <property type="entry name" value="HETEROGENEOUS NUCLEAR RIBONUCLEOPROTEIN 87F-RELATED"/>
    <property type="match status" value="1"/>
</dbReference>
<evidence type="ECO:0000256" key="2">
    <source>
        <dbReference type="SAM" id="MobiDB-lite"/>
    </source>
</evidence>
<dbReference type="PROSITE" id="PS50102">
    <property type="entry name" value="RRM"/>
    <property type="match status" value="1"/>
</dbReference>
<dbReference type="Pfam" id="PF00076">
    <property type="entry name" value="RRM_1"/>
    <property type="match status" value="1"/>
</dbReference>
<dbReference type="SMART" id="SM00360">
    <property type="entry name" value="RRM"/>
    <property type="match status" value="1"/>
</dbReference>
<reference evidence="4" key="1">
    <citation type="submission" date="2022-06" db="EMBL/GenBank/DDBJ databases">
        <title>Akkermansia biwalacus sp. nov., an anaerobic mucin-degrading bacterium isolated from human intestine.</title>
        <authorList>
            <person name="Kobayashi Y."/>
            <person name="Inoue S."/>
            <person name="Kawahara T."/>
            <person name="Kohda N."/>
        </authorList>
    </citation>
    <scope>NUCLEOTIDE SEQUENCE</scope>
    <source>
        <strain evidence="4">WON2089</strain>
    </source>
</reference>
<evidence type="ECO:0000259" key="3">
    <source>
        <dbReference type="PROSITE" id="PS50102"/>
    </source>
</evidence>
<dbReference type="InterPro" id="IPR048289">
    <property type="entry name" value="RRM2_NsCP33-like"/>
</dbReference>
<protein>
    <recommendedName>
        <fullName evidence="3">RRM domain-containing protein</fullName>
    </recommendedName>
</protein>
<evidence type="ECO:0000256" key="1">
    <source>
        <dbReference type="ARBA" id="ARBA00022884"/>
    </source>
</evidence>
<evidence type="ECO:0000313" key="4">
    <source>
        <dbReference type="EMBL" id="BDL44663.1"/>
    </source>
</evidence>
<organism evidence="4 5">
    <name type="scientific">Akkermansia biwaensis</name>
    <dbReference type="NCBI Taxonomy" id="2946555"/>
    <lineage>
        <taxon>Bacteria</taxon>
        <taxon>Pseudomonadati</taxon>
        <taxon>Verrucomicrobiota</taxon>
        <taxon>Verrucomicrobiia</taxon>
        <taxon>Verrucomicrobiales</taxon>
        <taxon>Akkermansiaceae</taxon>
        <taxon>Akkermansia</taxon>
    </lineage>
</organism>
<accession>A0ABM7ZIT7</accession>
<feature type="region of interest" description="Disordered" evidence="2">
    <location>
        <begin position="76"/>
        <end position="112"/>
    </location>
</feature>
<feature type="domain" description="RRM" evidence="3">
    <location>
        <begin position="3"/>
        <end position="81"/>
    </location>
</feature>
<dbReference type="InterPro" id="IPR012677">
    <property type="entry name" value="Nucleotide-bd_a/b_plait_sf"/>
</dbReference>
<dbReference type="SUPFAM" id="SSF54928">
    <property type="entry name" value="RNA-binding domain, RBD"/>
    <property type="match status" value="1"/>
</dbReference>